<name>A0A8D8S9E9_9HEMI</name>
<proteinExistence type="predicted"/>
<accession>A0A8D8S9E9</accession>
<protein>
    <submittedName>
        <fullName evidence="1">Uncharacterized protein</fullName>
    </submittedName>
</protein>
<dbReference type="EMBL" id="HBUF01211319">
    <property type="protein sequence ID" value="CAG6665664.1"/>
    <property type="molecule type" value="Transcribed_RNA"/>
</dbReference>
<evidence type="ECO:0000313" key="1">
    <source>
        <dbReference type="EMBL" id="CAG6665665.1"/>
    </source>
</evidence>
<organism evidence="1">
    <name type="scientific">Cacopsylla melanoneura</name>
    <dbReference type="NCBI Taxonomy" id="428564"/>
    <lineage>
        <taxon>Eukaryota</taxon>
        <taxon>Metazoa</taxon>
        <taxon>Ecdysozoa</taxon>
        <taxon>Arthropoda</taxon>
        <taxon>Hexapoda</taxon>
        <taxon>Insecta</taxon>
        <taxon>Pterygota</taxon>
        <taxon>Neoptera</taxon>
        <taxon>Paraneoptera</taxon>
        <taxon>Hemiptera</taxon>
        <taxon>Sternorrhyncha</taxon>
        <taxon>Psylloidea</taxon>
        <taxon>Psyllidae</taxon>
        <taxon>Psyllinae</taxon>
        <taxon>Cacopsylla</taxon>
    </lineage>
</organism>
<sequence length="103" mass="12503">MEIKKTLLIEILINNARYLRIMQRGVHYSSFRGSDHSNLRQRDWHSLSDPCNSERNPLRTKWKRIFSSYICLKIPCFFFVNHFCYSLVKTILKQIFSYKLIRE</sequence>
<dbReference type="EMBL" id="HBUF01211321">
    <property type="protein sequence ID" value="CAG6665666.1"/>
    <property type="molecule type" value="Transcribed_RNA"/>
</dbReference>
<dbReference type="EMBL" id="HBUF01211320">
    <property type="protein sequence ID" value="CAG6665665.1"/>
    <property type="molecule type" value="Transcribed_RNA"/>
</dbReference>
<dbReference type="AlphaFoldDB" id="A0A8D8S9E9"/>
<reference evidence="1" key="1">
    <citation type="submission" date="2021-05" db="EMBL/GenBank/DDBJ databases">
        <authorList>
            <person name="Alioto T."/>
            <person name="Alioto T."/>
            <person name="Gomez Garrido J."/>
        </authorList>
    </citation>
    <scope>NUCLEOTIDE SEQUENCE</scope>
</reference>
<dbReference type="EMBL" id="HBUF01211323">
    <property type="protein sequence ID" value="CAG6665668.1"/>
    <property type="molecule type" value="Transcribed_RNA"/>
</dbReference>
<dbReference type="EMBL" id="HBUF01211322">
    <property type="protein sequence ID" value="CAG6665667.1"/>
    <property type="molecule type" value="Transcribed_RNA"/>
</dbReference>